<sequence length="140" mass="16041">MAFWGVVKPGQPFTHAPLNARSSFLLFTLTVLVRESYGEDIAETKTERSDKSEESEYGCSFIDDDDLEFVPSSQEFSGEGRHNHNDNENEDDANMLEGTNAVRGVELECKSGNRRGEKQKHELREELWQRGKDYRELIIP</sequence>
<evidence type="ECO:0000256" key="1">
    <source>
        <dbReference type="SAM" id="MobiDB-lite"/>
    </source>
</evidence>
<feature type="signal peptide" evidence="2">
    <location>
        <begin position="1"/>
        <end position="38"/>
    </location>
</feature>
<dbReference type="EMBL" id="JAIQCV010000006">
    <property type="protein sequence ID" value="KAH1090961.1"/>
    <property type="molecule type" value="Genomic_DNA"/>
</dbReference>
<comment type="caution">
    <text evidence="3">The sequence shown here is derived from an EMBL/GenBank/DDBJ whole genome shotgun (WGS) entry which is preliminary data.</text>
</comment>
<proteinExistence type="predicted"/>
<evidence type="ECO:0000313" key="3">
    <source>
        <dbReference type="EMBL" id="KAH1090961.1"/>
    </source>
</evidence>
<keyword evidence="4" id="KW-1185">Reference proteome</keyword>
<feature type="compositionally biased region" description="Basic and acidic residues" evidence="1">
    <location>
        <begin position="78"/>
        <end position="87"/>
    </location>
</feature>
<accession>A0A9D3VNJ2</accession>
<dbReference type="AlphaFoldDB" id="A0A9D3VNJ2"/>
<gene>
    <name evidence="3" type="ORF">J1N35_018218</name>
</gene>
<name>A0A9D3VNJ2_9ROSI</name>
<evidence type="ECO:0000313" key="4">
    <source>
        <dbReference type="Proteomes" id="UP000828251"/>
    </source>
</evidence>
<keyword evidence="2" id="KW-0732">Signal</keyword>
<organism evidence="3 4">
    <name type="scientific">Gossypium stocksii</name>
    <dbReference type="NCBI Taxonomy" id="47602"/>
    <lineage>
        <taxon>Eukaryota</taxon>
        <taxon>Viridiplantae</taxon>
        <taxon>Streptophyta</taxon>
        <taxon>Embryophyta</taxon>
        <taxon>Tracheophyta</taxon>
        <taxon>Spermatophyta</taxon>
        <taxon>Magnoliopsida</taxon>
        <taxon>eudicotyledons</taxon>
        <taxon>Gunneridae</taxon>
        <taxon>Pentapetalae</taxon>
        <taxon>rosids</taxon>
        <taxon>malvids</taxon>
        <taxon>Malvales</taxon>
        <taxon>Malvaceae</taxon>
        <taxon>Malvoideae</taxon>
        <taxon>Gossypium</taxon>
    </lineage>
</organism>
<dbReference type="OrthoDB" id="988629at2759"/>
<protein>
    <submittedName>
        <fullName evidence="3">Uncharacterized protein</fullName>
    </submittedName>
</protein>
<feature type="region of interest" description="Disordered" evidence="1">
    <location>
        <begin position="72"/>
        <end position="95"/>
    </location>
</feature>
<reference evidence="3 4" key="1">
    <citation type="journal article" date="2021" name="Plant Biotechnol. J.">
        <title>Multi-omics assisted identification of the key and species-specific regulatory components of drought-tolerant mechanisms in Gossypium stocksii.</title>
        <authorList>
            <person name="Yu D."/>
            <person name="Ke L."/>
            <person name="Zhang D."/>
            <person name="Wu Y."/>
            <person name="Sun Y."/>
            <person name="Mei J."/>
            <person name="Sun J."/>
            <person name="Sun Y."/>
        </authorList>
    </citation>
    <scope>NUCLEOTIDE SEQUENCE [LARGE SCALE GENOMIC DNA]</scope>
    <source>
        <strain evidence="4">cv. E1</strain>
        <tissue evidence="3">Leaf</tissue>
    </source>
</reference>
<feature type="chain" id="PRO_5039243015" evidence="2">
    <location>
        <begin position="39"/>
        <end position="140"/>
    </location>
</feature>
<evidence type="ECO:0000256" key="2">
    <source>
        <dbReference type="SAM" id="SignalP"/>
    </source>
</evidence>
<dbReference type="Proteomes" id="UP000828251">
    <property type="component" value="Unassembled WGS sequence"/>
</dbReference>